<dbReference type="InterPro" id="IPR003593">
    <property type="entry name" value="AAA+_ATPase"/>
</dbReference>
<feature type="transmembrane region" description="Helical" evidence="8">
    <location>
        <begin position="14"/>
        <end position="37"/>
    </location>
</feature>
<feature type="transmembrane region" description="Helical" evidence="8">
    <location>
        <begin position="238"/>
        <end position="261"/>
    </location>
</feature>
<dbReference type="Gene3D" id="3.40.50.300">
    <property type="entry name" value="P-loop containing nucleotide triphosphate hydrolases"/>
    <property type="match status" value="1"/>
</dbReference>
<name>U5DN80_9CHRO</name>
<dbReference type="GO" id="GO:0005524">
    <property type="term" value="F:ATP binding"/>
    <property type="evidence" value="ECO:0007669"/>
    <property type="project" value="UniProtKB-KW"/>
</dbReference>
<evidence type="ECO:0000256" key="1">
    <source>
        <dbReference type="ARBA" id="ARBA00004651"/>
    </source>
</evidence>
<feature type="domain" description="ABC transporter" evidence="9">
    <location>
        <begin position="333"/>
        <end position="566"/>
    </location>
</feature>
<dbReference type="InterPro" id="IPR003439">
    <property type="entry name" value="ABC_transporter-like_ATP-bd"/>
</dbReference>
<dbReference type="GO" id="GO:0015421">
    <property type="term" value="F:ABC-type oligopeptide transporter activity"/>
    <property type="evidence" value="ECO:0007669"/>
    <property type="project" value="TreeGrafter"/>
</dbReference>
<feature type="transmembrane region" description="Helical" evidence="8">
    <location>
        <begin position="135"/>
        <end position="152"/>
    </location>
</feature>
<dbReference type="AlphaFoldDB" id="U5DN80"/>
<dbReference type="FunCoup" id="U5DN80">
    <property type="interactions" value="423"/>
</dbReference>
<dbReference type="PROSITE" id="PS50929">
    <property type="entry name" value="ABC_TM1F"/>
    <property type="match status" value="1"/>
</dbReference>
<proteinExistence type="predicted"/>
<keyword evidence="6 8" id="KW-1133">Transmembrane helix</keyword>
<evidence type="ECO:0000259" key="10">
    <source>
        <dbReference type="PROSITE" id="PS50929"/>
    </source>
</evidence>
<evidence type="ECO:0000256" key="2">
    <source>
        <dbReference type="ARBA" id="ARBA00022448"/>
    </source>
</evidence>
<dbReference type="PANTHER" id="PTHR43394">
    <property type="entry name" value="ATP-DEPENDENT PERMEASE MDL1, MITOCHONDRIAL"/>
    <property type="match status" value="1"/>
</dbReference>
<dbReference type="PANTHER" id="PTHR43394:SF1">
    <property type="entry name" value="ATP-BINDING CASSETTE SUB-FAMILY B MEMBER 10, MITOCHONDRIAL"/>
    <property type="match status" value="1"/>
</dbReference>
<dbReference type="PATRIC" id="fig|582515.4.peg.1125"/>
<dbReference type="InterPro" id="IPR017871">
    <property type="entry name" value="ABC_transporter-like_CS"/>
</dbReference>
<dbReference type="FunFam" id="3.40.50.300:FF:000287">
    <property type="entry name" value="Multidrug ABC transporter ATP-binding protein"/>
    <property type="match status" value="1"/>
</dbReference>
<dbReference type="SMART" id="SM00382">
    <property type="entry name" value="AAA"/>
    <property type="match status" value="1"/>
</dbReference>
<dbReference type="Pfam" id="PF00664">
    <property type="entry name" value="ABC_membrane"/>
    <property type="match status" value="1"/>
</dbReference>
<keyword evidence="5" id="KW-0067">ATP-binding</keyword>
<dbReference type="GO" id="GO:0005886">
    <property type="term" value="C:plasma membrane"/>
    <property type="evidence" value="ECO:0007669"/>
    <property type="project" value="UniProtKB-SubCell"/>
</dbReference>
<dbReference type="SUPFAM" id="SSF52540">
    <property type="entry name" value="P-loop containing nucleoside triphosphate hydrolases"/>
    <property type="match status" value="1"/>
</dbReference>
<evidence type="ECO:0000256" key="3">
    <source>
        <dbReference type="ARBA" id="ARBA00022692"/>
    </source>
</evidence>
<dbReference type="PROSITE" id="PS00211">
    <property type="entry name" value="ABC_TRANSPORTER_1"/>
    <property type="match status" value="1"/>
</dbReference>
<dbReference type="InParanoid" id="U5DN80"/>
<dbReference type="CDD" id="cd07346">
    <property type="entry name" value="ABC_6TM_exporters"/>
    <property type="match status" value="1"/>
</dbReference>
<dbReference type="InterPro" id="IPR011527">
    <property type="entry name" value="ABC1_TM_dom"/>
</dbReference>
<dbReference type="Proteomes" id="UP000016960">
    <property type="component" value="Unassembled WGS sequence"/>
</dbReference>
<keyword evidence="12" id="KW-1185">Reference proteome</keyword>
<protein>
    <submittedName>
        <fullName evidence="11">ABC-type multidrug transport system, ATPase and permease component</fullName>
    </submittedName>
</protein>
<dbReference type="Gene3D" id="1.20.1560.10">
    <property type="entry name" value="ABC transporter type 1, transmembrane domain"/>
    <property type="match status" value="1"/>
</dbReference>
<evidence type="ECO:0000256" key="8">
    <source>
        <dbReference type="SAM" id="Phobius"/>
    </source>
</evidence>
<evidence type="ECO:0000313" key="11">
    <source>
        <dbReference type="EMBL" id="ERN42322.1"/>
    </source>
</evidence>
<evidence type="ECO:0000259" key="9">
    <source>
        <dbReference type="PROSITE" id="PS50893"/>
    </source>
</evidence>
<organism evidence="11 12">
    <name type="scientific">Rubidibacter lacunae KORDI 51-2</name>
    <dbReference type="NCBI Taxonomy" id="582515"/>
    <lineage>
        <taxon>Bacteria</taxon>
        <taxon>Bacillati</taxon>
        <taxon>Cyanobacteriota</taxon>
        <taxon>Cyanophyceae</taxon>
        <taxon>Oscillatoriophycideae</taxon>
        <taxon>Chroococcales</taxon>
        <taxon>Aphanothecaceae</taxon>
        <taxon>Rubidibacter</taxon>
    </lineage>
</organism>
<evidence type="ECO:0000256" key="6">
    <source>
        <dbReference type="ARBA" id="ARBA00022989"/>
    </source>
</evidence>
<keyword evidence="2" id="KW-0813">Transport</keyword>
<dbReference type="eggNOG" id="COG1132">
    <property type="taxonomic scope" value="Bacteria"/>
</dbReference>
<comment type="subcellular location">
    <subcellularLocation>
        <location evidence="1">Cell membrane</location>
        <topology evidence="1">Multi-pass membrane protein</topology>
    </subcellularLocation>
</comment>
<feature type="transmembrane region" description="Helical" evidence="8">
    <location>
        <begin position="158"/>
        <end position="175"/>
    </location>
</feature>
<feature type="domain" description="ABC transmembrane type-1" evidence="10">
    <location>
        <begin position="20"/>
        <end position="299"/>
    </location>
</feature>
<evidence type="ECO:0000256" key="4">
    <source>
        <dbReference type="ARBA" id="ARBA00022741"/>
    </source>
</evidence>
<evidence type="ECO:0000256" key="7">
    <source>
        <dbReference type="ARBA" id="ARBA00023136"/>
    </source>
</evidence>
<dbReference type="SUPFAM" id="SSF90123">
    <property type="entry name" value="ABC transporter transmembrane region"/>
    <property type="match status" value="1"/>
</dbReference>
<evidence type="ECO:0000256" key="5">
    <source>
        <dbReference type="ARBA" id="ARBA00022840"/>
    </source>
</evidence>
<accession>U5DN80</accession>
<keyword evidence="7 8" id="KW-0472">Membrane</keyword>
<keyword evidence="4" id="KW-0547">Nucleotide-binding</keyword>
<reference evidence="11 12" key="1">
    <citation type="submission" date="2013-05" db="EMBL/GenBank/DDBJ databases">
        <title>Draft genome sequence of Rubidibacter lacunae KORDI 51-2.</title>
        <authorList>
            <person name="Choi D.H."/>
            <person name="Noh J.H."/>
            <person name="Kwon K.-K."/>
            <person name="Lee J.-H."/>
            <person name="Ryu J.-Y."/>
        </authorList>
    </citation>
    <scope>NUCLEOTIDE SEQUENCE [LARGE SCALE GENOMIC DNA]</scope>
    <source>
        <strain evidence="11 12">KORDI 51-2</strain>
    </source>
</reference>
<dbReference type="Pfam" id="PF00005">
    <property type="entry name" value="ABC_tran"/>
    <property type="match status" value="1"/>
</dbReference>
<dbReference type="STRING" id="582515.KR51_00010090"/>
<dbReference type="InterPro" id="IPR039421">
    <property type="entry name" value="Type_1_exporter"/>
</dbReference>
<comment type="caution">
    <text evidence="11">The sequence shown here is derived from an EMBL/GenBank/DDBJ whole genome shotgun (WGS) entry which is preliminary data.</text>
</comment>
<dbReference type="InterPro" id="IPR027417">
    <property type="entry name" value="P-loop_NTPase"/>
</dbReference>
<dbReference type="GO" id="GO:0016887">
    <property type="term" value="F:ATP hydrolysis activity"/>
    <property type="evidence" value="ECO:0007669"/>
    <property type="project" value="InterPro"/>
</dbReference>
<gene>
    <name evidence="11" type="ORF">KR51_00010090</name>
</gene>
<dbReference type="EMBL" id="ASSJ01000026">
    <property type="protein sequence ID" value="ERN42322.1"/>
    <property type="molecule type" value="Genomic_DNA"/>
</dbReference>
<sequence length="570" mass="62811">MTYLQLLPFLRPQAWAIAKALACTMAFVAFWPVLAWLAGPIAKAVGEGNVSESGRLAGIALGIFLAQKIAQFGQDALMAEAALAIAYDIRQTTFAHLQRLSLDYFATAKTGDLSYRLTEDVDRIGEVVNKFFQQFLPSVLQLLAVFAFVVVLNWQLTVALAILAPMMGLLIAWFGEQIQKFSRRGQNRISDLSALLTEVFGEIRLVQAFAAEDFLLGRFRRAAETNRQARYAAERLKAIQFPVVGFLEATSVLLLFLVGSWQIGRGNLSSSEFISYGAAMLMLVDPIAITTSNYNEFKQGEASVARIFELLAMKPSVRDRPNAEPLPPVSGKVEFRNVSFGYWPDLPVVQNLNFLVHPGETVALVGPSGAGKTTLMNLLFRFYDPQSGAIYIDGTDIRTVTLWSLRRQLAIVPQETTLFSGTIAENIAFARNCSLDAIAAAARTANAHQFVTQLSQGYHTYVGERGLSLSGGQRQRVAIARAVLSNPRVLVLDEATSALDTESEALVREAVERIARERTVFVIAHRLTTVRRADRIVVLEGGRIVEVGTHDELLARSGRYAQIYARQFAD</sequence>
<evidence type="ECO:0000313" key="12">
    <source>
        <dbReference type="Proteomes" id="UP000016960"/>
    </source>
</evidence>
<dbReference type="InterPro" id="IPR036640">
    <property type="entry name" value="ABC1_TM_sf"/>
</dbReference>
<keyword evidence="3 8" id="KW-0812">Transmembrane</keyword>
<dbReference type="PROSITE" id="PS50893">
    <property type="entry name" value="ABC_TRANSPORTER_2"/>
    <property type="match status" value="1"/>
</dbReference>